<evidence type="ECO:0000256" key="1">
    <source>
        <dbReference type="SAM" id="MobiDB-lite"/>
    </source>
</evidence>
<name>A0A4D6NR33_VIGUN</name>
<accession>A0A4D6NR33</accession>
<feature type="compositionally biased region" description="Basic and acidic residues" evidence="1">
    <location>
        <begin position="11"/>
        <end position="20"/>
    </location>
</feature>
<feature type="compositionally biased region" description="Low complexity" evidence="1">
    <location>
        <begin position="59"/>
        <end position="73"/>
    </location>
</feature>
<dbReference type="AlphaFoldDB" id="A0A4D6NR33"/>
<organism evidence="2 3">
    <name type="scientific">Vigna unguiculata</name>
    <name type="common">Cowpea</name>
    <dbReference type="NCBI Taxonomy" id="3917"/>
    <lineage>
        <taxon>Eukaryota</taxon>
        <taxon>Viridiplantae</taxon>
        <taxon>Streptophyta</taxon>
        <taxon>Embryophyta</taxon>
        <taxon>Tracheophyta</taxon>
        <taxon>Spermatophyta</taxon>
        <taxon>Magnoliopsida</taxon>
        <taxon>eudicotyledons</taxon>
        <taxon>Gunneridae</taxon>
        <taxon>Pentapetalae</taxon>
        <taxon>rosids</taxon>
        <taxon>fabids</taxon>
        <taxon>Fabales</taxon>
        <taxon>Fabaceae</taxon>
        <taxon>Papilionoideae</taxon>
        <taxon>50 kb inversion clade</taxon>
        <taxon>NPAAA clade</taxon>
        <taxon>indigoferoid/millettioid clade</taxon>
        <taxon>Phaseoleae</taxon>
        <taxon>Vigna</taxon>
    </lineage>
</organism>
<feature type="region of interest" description="Disordered" evidence="1">
    <location>
        <begin position="51"/>
        <end position="88"/>
    </location>
</feature>
<proteinExistence type="predicted"/>
<sequence>MTLAQASSHPPRRELDKEDSSPCAISLRRDPLRLGETSTRSKRVLVACVTTGAESPGAYSPNSGYSSKSTYSSHKAKSKYFQSTNPAT</sequence>
<protein>
    <submittedName>
        <fullName evidence="2">Uncharacterized protein</fullName>
    </submittedName>
</protein>
<evidence type="ECO:0000313" key="2">
    <source>
        <dbReference type="EMBL" id="QCE15381.1"/>
    </source>
</evidence>
<evidence type="ECO:0000313" key="3">
    <source>
        <dbReference type="Proteomes" id="UP000501690"/>
    </source>
</evidence>
<keyword evidence="3" id="KW-1185">Reference proteome</keyword>
<dbReference type="Proteomes" id="UP000501690">
    <property type="component" value="Linkage Group LG11"/>
</dbReference>
<gene>
    <name evidence="2" type="ORF">DEO72_LG11g2392</name>
</gene>
<feature type="region of interest" description="Disordered" evidence="1">
    <location>
        <begin position="1"/>
        <end position="39"/>
    </location>
</feature>
<reference evidence="2 3" key="1">
    <citation type="submission" date="2019-04" db="EMBL/GenBank/DDBJ databases">
        <title>An improved genome assembly and genetic linkage map for asparagus bean, Vigna unguiculata ssp. sesquipedialis.</title>
        <authorList>
            <person name="Xia Q."/>
            <person name="Zhang R."/>
            <person name="Dong Y."/>
        </authorList>
    </citation>
    <scope>NUCLEOTIDE SEQUENCE [LARGE SCALE GENOMIC DNA]</scope>
    <source>
        <tissue evidence="2">Leaf</tissue>
    </source>
</reference>
<dbReference type="EMBL" id="CP039355">
    <property type="protein sequence ID" value="QCE15381.1"/>
    <property type="molecule type" value="Genomic_DNA"/>
</dbReference>